<protein>
    <submittedName>
        <fullName evidence="2">Uncharacterized protein</fullName>
    </submittedName>
</protein>
<sequence>MKVLFKTLISGFALTFTPVPQASASLNNHQCDAKIKALISQPNPCTSAHQSFRIDLSPSNSALAESPYHPE</sequence>
<organism evidence="2 3">
    <name type="scientific">Candidatus Endoriftia persephonae</name>
    <dbReference type="NCBI Taxonomy" id="393765"/>
    <lineage>
        <taxon>Bacteria</taxon>
        <taxon>Pseudomonadati</taxon>
        <taxon>Pseudomonadota</taxon>
        <taxon>Gammaproteobacteria</taxon>
        <taxon>Chromatiales</taxon>
        <taxon>Sedimenticolaceae</taxon>
        <taxon>Candidatus Endoriftia</taxon>
    </lineage>
</organism>
<proteinExistence type="predicted"/>
<feature type="signal peptide" evidence="1">
    <location>
        <begin position="1"/>
        <end position="22"/>
    </location>
</feature>
<name>A0A9J7A2F0_9GAMM</name>
<keyword evidence="1" id="KW-0732">Signal</keyword>
<dbReference type="RefSeq" id="WP_039960362.1">
    <property type="nucleotide sequence ID" value="NZ_CP090569.1"/>
</dbReference>
<dbReference type="Proteomes" id="UP001056649">
    <property type="component" value="Chromosome"/>
</dbReference>
<reference evidence="2" key="1">
    <citation type="journal article" date="2022" name="Mol. Ecol. Resour.">
        <title>The complete and closed genome of the facultative generalist Candidatus Endoriftia persephone from deep-sea hydrothermal vents.</title>
        <authorList>
            <person name="de Oliveira A.L."/>
            <person name="Srivastava A."/>
            <person name="Espada-Hinojosa S."/>
            <person name="Bright M."/>
        </authorList>
    </citation>
    <scope>NUCLEOTIDE SEQUENCE</scope>
    <source>
        <strain evidence="2">Tica-EPR-9o50.N</strain>
    </source>
</reference>
<evidence type="ECO:0000256" key="1">
    <source>
        <dbReference type="SAM" id="SignalP"/>
    </source>
</evidence>
<evidence type="ECO:0000313" key="3">
    <source>
        <dbReference type="Proteomes" id="UP001056649"/>
    </source>
</evidence>
<accession>A0A9J7A2F0</accession>
<gene>
    <name evidence="2" type="ORF">L0Y14_07795</name>
</gene>
<dbReference type="AlphaFoldDB" id="A0A9J7A2F0"/>
<keyword evidence="3" id="KW-1185">Reference proteome</keyword>
<dbReference type="KEGG" id="eps:L0Y14_07795"/>
<feature type="chain" id="PRO_5039903552" evidence="1">
    <location>
        <begin position="23"/>
        <end position="71"/>
    </location>
</feature>
<evidence type="ECO:0000313" key="2">
    <source>
        <dbReference type="EMBL" id="USF89121.1"/>
    </source>
</evidence>
<dbReference type="EMBL" id="CP090569">
    <property type="protein sequence ID" value="USF89121.1"/>
    <property type="molecule type" value="Genomic_DNA"/>
</dbReference>